<proteinExistence type="predicted"/>
<comment type="catalytic activity">
    <reaction evidence="1">
        <text>ATP + protein L-histidine = ADP + protein N-phospho-L-histidine.</text>
        <dbReference type="EC" id="2.7.13.3"/>
    </reaction>
</comment>
<keyword evidence="6" id="KW-0418">Kinase</keyword>
<evidence type="ECO:0000256" key="3">
    <source>
        <dbReference type="SAM" id="Coils"/>
    </source>
</evidence>
<dbReference type="SUPFAM" id="SSF55874">
    <property type="entry name" value="ATPase domain of HSP90 chaperone/DNA topoisomerase II/histidine kinase"/>
    <property type="match status" value="1"/>
</dbReference>
<feature type="coiled-coil region" evidence="3">
    <location>
        <begin position="219"/>
        <end position="253"/>
    </location>
</feature>
<dbReference type="Proteomes" id="UP000290244">
    <property type="component" value="Chromosome"/>
</dbReference>
<feature type="coiled-coil region" evidence="3">
    <location>
        <begin position="283"/>
        <end position="320"/>
    </location>
</feature>
<dbReference type="PANTHER" id="PTHR43065:SF47">
    <property type="match status" value="1"/>
</dbReference>
<dbReference type="OrthoDB" id="2521613at2"/>
<keyword evidence="4" id="KW-0472">Membrane</keyword>
<evidence type="ECO:0000256" key="1">
    <source>
        <dbReference type="ARBA" id="ARBA00000085"/>
    </source>
</evidence>
<evidence type="ECO:0000313" key="6">
    <source>
        <dbReference type="EMBL" id="QBG35264.1"/>
    </source>
</evidence>
<dbReference type="RefSeq" id="WP_130600269.1">
    <property type="nucleotide sequence ID" value="NZ_CP034759.1"/>
</dbReference>
<keyword evidence="4" id="KW-0812">Transmembrane</keyword>
<dbReference type="InterPro" id="IPR003594">
    <property type="entry name" value="HATPase_dom"/>
</dbReference>
<evidence type="ECO:0000256" key="4">
    <source>
        <dbReference type="SAM" id="Phobius"/>
    </source>
</evidence>
<dbReference type="InterPro" id="IPR005467">
    <property type="entry name" value="His_kinase_dom"/>
</dbReference>
<dbReference type="GO" id="GO:0004673">
    <property type="term" value="F:protein histidine kinase activity"/>
    <property type="evidence" value="ECO:0007669"/>
    <property type="project" value="UniProtKB-EC"/>
</dbReference>
<dbReference type="Gene3D" id="1.10.287.130">
    <property type="match status" value="1"/>
</dbReference>
<feature type="transmembrane region" description="Helical" evidence="4">
    <location>
        <begin position="164"/>
        <end position="188"/>
    </location>
</feature>
<feature type="transmembrane region" description="Helical" evidence="4">
    <location>
        <begin position="15"/>
        <end position="35"/>
    </location>
</feature>
<sequence length="583" mass="65379">MKITSISRKLLTRVLSVYFILTVSVTGIQIIAEYFNTKSHINSELLTLQKTISGSLTRAVWELNTQQAIDISEGLIAIPMIKGITVSDEANNIITQLGEVISDHTTEEGQDVSISTDHQSINSLSEGLFGHSFPLIFEFSGRTTTVGTVTLLSSNDVIFSRIEVGIYFLIGNAVVKTAFLVFLFLLAFNKLLTEPLNELTEQIKQVDLNDPEASKLHTMNYEKNELNILEDAYNNLIDELVDFKDKLALSQRETISANDKLDEQNLLLEQEVARKTSTLSSNMLKMEVQQQEMLNQQKQLEEENLRRRKTEDTLVATNKELKSSILELSKAQDRLLDAEKMASLGILSAEVSHEINTPIGISITSTSYLSDIIAKLHQDINEQKLSKKSIETFVNNAEQSVELLLNNLNRASELIASFKQVAVDQTNDKIRLINVAKFLDEIIQSLHPKLKKTNHTIKVHCAADIELYSHPGAIAQIIINLIINSIIHGFEHINRGEIIIDIAMEQQRLYLTYQDNGRGLSAEELEKLFMPFYTTKAEHGGTGLGTHIVYNLAIDTLNGAITAKSPENKGLIYEMNFPDMRYS</sequence>
<dbReference type="InterPro" id="IPR004358">
    <property type="entry name" value="Sig_transdc_His_kin-like_C"/>
</dbReference>
<name>A0A4P6P2D1_9GAMM</name>
<dbReference type="PRINTS" id="PR00344">
    <property type="entry name" value="BCTRLSENSOR"/>
</dbReference>
<dbReference type="SMART" id="SM00387">
    <property type="entry name" value="HATPase_c"/>
    <property type="match status" value="1"/>
</dbReference>
<dbReference type="PROSITE" id="PS50109">
    <property type="entry name" value="HIS_KIN"/>
    <property type="match status" value="1"/>
</dbReference>
<dbReference type="Pfam" id="PF02518">
    <property type="entry name" value="HATPase_c"/>
    <property type="match status" value="1"/>
</dbReference>
<keyword evidence="4" id="KW-1133">Transmembrane helix</keyword>
<evidence type="ECO:0000313" key="7">
    <source>
        <dbReference type="Proteomes" id="UP000290244"/>
    </source>
</evidence>
<dbReference type="EC" id="2.7.13.3" evidence="2"/>
<evidence type="ECO:0000256" key="2">
    <source>
        <dbReference type="ARBA" id="ARBA00012438"/>
    </source>
</evidence>
<dbReference type="Gene3D" id="3.30.565.10">
    <property type="entry name" value="Histidine kinase-like ATPase, C-terminal domain"/>
    <property type="match status" value="1"/>
</dbReference>
<gene>
    <name evidence="6" type="ORF">EMK97_05800</name>
</gene>
<accession>A0A4P6P2D1</accession>
<dbReference type="KEGG" id="lsd:EMK97_05800"/>
<feature type="domain" description="Histidine kinase" evidence="5">
    <location>
        <begin position="350"/>
        <end position="581"/>
    </location>
</feature>
<dbReference type="AlphaFoldDB" id="A0A4P6P2D1"/>
<keyword evidence="6" id="KW-0808">Transferase</keyword>
<evidence type="ECO:0000259" key="5">
    <source>
        <dbReference type="PROSITE" id="PS50109"/>
    </source>
</evidence>
<reference evidence="6 7" key="1">
    <citation type="submission" date="2018-12" db="EMBL/GenBank/DDBJ databases">
        <title>Complete genome of Litorilituus sediminis.</title>
        <authorList>
            <person name="Liu A."/>
            <person name="Rong J."/>
        </authorList>
    </citation>
    <scope>NUCLEOTIDE SEQUENCE [LARGE SCALE GENOMIC DNA]</scope>
    <source>
        <strain evidence="6 7">JCM 17549</strain>
    </source>
</reference>
<dbReference type="InterPro" id="IPR036890">
    <property type="entry name" value="HATPase_C_sf"/>
</dbReference>
<keyword evidence="7" id="KW-1185">Reference proteome</keyword>
<protein>
    <recommendedName>
        <fullName evidence="2">histidine kinase</fullName>
        <ecNumber evidence="2">2.7.13.3</ecNumber>
    </recommendedName>
</protein>
<dbReference type="PANTHER" id="PTHR43065">
    <property type="entry name" value="SENSOR HISTIDINE KINASE"/>
    <property type="match status" value="1"/>
</dbReference>
<organism evidence="6 7">
    <name type="scientific">Litorilituus sediminis</name>
    <dbReference type="NCBI Taxonomy" id="718192"/>
    <lineage>
        <taxon>Bacteria</taxon>
        <taxon>Pseudomonadati</taxon>
        <taxon>Pseudomonadota</taxon>
        <taxon>Gammaproteobacteria</taxon>
        <taxon>Alteromonadales</taxon>
        <taxon>Colwelliaceae</taxon>
        <taxon>Litorilituus</taxon>
    </lineage>
</organism>
<keyword evidence="3" id="KW-0175">Coiled coil</keyword>
<dbReference type="EMBL" id="CP034759">
    <property type="protein sequence ID" value="QBG35264.1"/>
    <property type="molecule type" value="Genomic_DNA"/>
</dbReference>